<protein>
    <recommendedName>
        <fullName evidence="16">Enoyl reductase (ER) domain-containing protein</fullName>
    </recommendedName>
</protein>
<evidence type="ECO:0000256" key="6">
    <source>
        <dbReference type="ARBA" id="ARBA00022833"/>
    </source>
</evidence>
<dbReference type="GO" id="GO:0046294">
    <property type="term" value="P:formaldehyde catabolic process"/>
    <property type="evidence" value="ECO:0007669"/>
    <property type="project" value="TreeGrafter"/>
</dbReference>
<dbReference type="GO" id="GO:0005829">
    <property type="term" value="C:cytosol"/>
    <property type="evidence" value="ECO:0007669"/>
    <property type="project" value="TreeGrafter"/>
</dbReference>
<dbReference type="PANTHER" id="PTHR43880:SF44">
    <property type="entry name" value="OS03G0189600 PROTEIN"/>
    <property type="match status" value="1"/>
</dbReference>
<dbReference type="InterPro" id="IPR002328">
    <property type="entry name" value="ADH_Zn_CS"/>
</dbReference>
<evidence type="ECO:0000256" key="2">
    <source>
        <dbReference type="ARBA" id="ARBA00004496"/>
    </source>
</evidence>
<dbReference type="InterPro" id="IPR013154">
    <property type="entry name" value="ADH-like_N"/>
</dbReference>
<dbReference type="Proteomes" id="UP000823388">
    <property type="component" value="Chromosome 9N"/>
</dbReference>
<dbReference type="PANTHER" id="PTHR43880">
    <property type="entry name" value="ALCOHOL DEHYDROGENASE"/>
    <property type="match status" value="1"/>
</dbReference>
<comment type="subcellular location">
    <subcellularLocation>
        <location evidence="2">Cytoplasm</location>
    </subcellularLocation>
</comment>
<evidence type="ECO:0000256" key="9">
    <source>
        <dbReference type="ARBA" id="ARBA00049164"/>
    </source>
</evidence>
<evidence type="ECO:0000259" key="12">
    <source>
        <dbReference type="Pfam" id="PF00107"/>
    </source>
</evidence>
<evidence type="ECO:0000256" key="10">
    <source>
        <dbReference type="ARBA" id="ARBA00049243"/>
    </source>
</evidence>
<keyword evidence="6 11" id="KW-0862">Zinc</keyword>
<feature type="domain" description="Alcohol dehydrogenase-like C-terminal" evidence="12">
    <location>
        <begin position="220"/>
        <end position="343"/>
    </location>
</feature>
<evidence type="ECO:0000256" key="8">
    <source>
        <dbReference type="ARBA" id="ARBA00023027"/>
    </source>
</evidence>
<dbReference type="FunFam" id="3.90.180.10:FF:000007">
    <property type="entry name" value="Alcohol dehydrogenase 6"/>
    <property type="match status" value="1"/>
</dbReference>
<comment type="catalytic activity">
    <reaction evidence="10">
        <text>a primary alcohol + NAD(+) = an aldehyde + NADH + H(+)</text>
        <dbReference type="Rhea" id="RHEA:10736"/>
        <dbReference type="ChEBI" id="CHEBI:15378"/>
        <dbReference type="ChEBI" id="CHEBI:15734"/>
        <dbReference type="ChEBI" id="CHEBI:17478"/>
        <dbReference type="ChEBI" id="CHEBI:57540"/>
        <dbReference type="ChEBI" id="CHEBI:57945"/>
        <dbReference type="EC" id="1.1.1.1"/>
    </reaction>
</comment>
<reference evidence="14" key="1">
    <citation type="submission" date="2020-05" db="EMBL/GenBank/DDBJ databases">
        <title>WGS assembly of Panicum virgatum.</title>
        <authorList>
            <person name="Lovell J.T."/>
            <person name="Jenkins J."/>
            <person name="Shu S."/>
            <person name="Juenger T.E."/>
            <person name="Schmutz J."/>
        </authorList>
    </citation>
    <scope>NUCLEOTIDE SEQUENCE</scope>
    <source>
        <strain evidence="14">AP13</strain>
    </source>
</reference>
<evidence type="ECO:0000256" key="7">
    <source>
        <dbReference type="ARBA" id="ARBA00023002"/>
    </source>
</evidence>
<dbReference type="GO" id="GO:0008270">
    <property type="term" value="F:zinc ion binding"/>
    <property type="evidence" value="ECO:0007669"/>
    <property type="project" value="InterPro"/>
</dbReference>
<evidence type="ECO:0000256" key="5">
    <source>
        <dbReference type="ARBA" id="ARBA00022723"/>
    </source>
</evidence>
<dbReference type="SUPFAM" id="SSF50129">
    <property type="entry name" value="GroES-like"/>
    <property type="match status" value="2"/>
</dbReference>
<dbReference type="InterPro" id="IPR036291">
    <property type="entry name" value="NAD(P)-bd_dom_sf"/>
</dbReference>
<dbReference type="Gene3D" id="3.40.50.720">
    <property type="entry name" value="NAD(P)-binding Rossmann-like Domain"/>
    <property type="match status" value="1"/>
</dbReference>
<gene>
    <name evidence="14" type="ORF">PVAP13_9NG816600</name>
</gene>
<keyword evidence="7" id="KW-0560">Oxidoreductase</keyword>
<dbReference type="EMBL" id="CM029054">
    <property type="protein sequence ID" value="KAG2542853.1"/>
    <property type="molecule type" value="Genomic_DNA"/>
</dbReference>
<organism evidence="14 15">
    <name type="scientific">Panicum virgatum</name>
    <name type="common">Blackwell switchgrass</name>
    <dbReference type="NCBI Taxonomy" id="38727"/>
    <lineage>
        <taxon>Eukaryota</taxon>
        <taxon>Viridiplantae</taxon>
        <taxon>Streptophyta</taxon>
        <taxon>Embryophyta</taxon>
        <taxon>Tracheophyta</taxon>
        <taxon>Spermatophyta</taxon>
        <taxon>Magnoliopsida</taxon>
        <taxon>Liliopsida</taxon>
        <taxon>Poales</taxon>
        <taxon>Poaceae</taxon>
        <taxon>PACMAD clade</taxon>
        <taxon>Panicoideae</taxon>
        <taxon>Panicodae</taxon>
        <taxon>Paniceae</taxon>
        <taxon>Panicinae</taxon>
        <taxon>Panicum</taxon>
        <taxon>Panicum sect. Hiantes</taxon>
    </lineage>
</organism>
<evidence type="ECO:0000313" key="15">
    <source>
        <dbReference type="Proteomes" id="UP000823388"/>
    </source>
</evidence>
<dbReference type="FunFam" id="3.40.50.720:FF:000003">
    <property type="entry name" value="S-(hydroxymethyl)glutathione dehydrogenase"/>
    <property type="match status" value="1"/>
</dbReference>
<keyword evidence="8" id="KW-0520">NAD</keyword>
<dbReference type="Gene3D" id="3.90.180.10">
    <property type="entry name" value="Medium-chain alcohol dehydrogenases, catalytic domain"/>
    <property type="match status" value="1"/>
</dbReference>
<comment type="cofactor">
    <cofactor evidence="1 11">
        <name>Zn(2+)</name>
        <dbReference type="ChEBI" id="CHEBI:29105"/>
    </cofactor>
</comment>
<name>A0A8T0N1V9_PANVG</name>
<evidence type="ECO:0000256" key="1">
    <source>
        <dbReference type="ARBA" id="ARBA00001947"/>
    </source>
</evidence>
<dbReference type="OrthoDB" id="417550at2759"/>
<proteinExistence type="inferred from homology"/>
<evidence type="ECO:0000313" key="14">
    <source>
        <dbReference type="EMBL" id="KAG2542853.1"/>
    </source>
</evidence>
<evidence type="ECO:0008006" key="16">
    <source>
        <dbReference type="Google" id="ProtNLM"/>
    </source>
</evidence>
<dbReference type="InterPro" id="IPR011032">
    <property type="entry name" value="GroES-like_sf"/>
</dbReference>
<comment type="subunit">
    <text evidence="4">Homodimer.</text>
</comment>
<dbReference type="Pfam" id="PF08240">
    <property type="entry name" value="ADH_N"/>
    <property type="match status" value="1"/>
</dbReference>
<dbReference type="SUPFAM" id="SSF51735">
    <property type="entry name" value="NAD(P)-binding Rossmann-fold domains"/>
    <property type="match status" value="1"/>
</dbReference>
<evidence type="ECO:0000256" key="3">
    <source>
        <dbReference type="ARBA" id="ARBA00010902"/>
    </source>
</evidence>
<evidence type="ECO:0000259" key="13">
    <source>
        <dbReference type="Pfam" id="PF08240"/>
    </source>
</evidence>
<dbReference type="InterPro" id="IPR013149">
    <property type="entry name" value="ADH-like_C"/>
</dbReference>
<sequence>MAPGHLCFLPAQFAMEEHSPKPIHCKAAVCRAAGEPLAIEEIVVDPPKAYEIRIKIVCTTLCHTDITFWQAKVAPAFPRILGHEAYGVVESVGEHVEGFAAGDTVVPTLLGQCDRCPSCASAHNNLCTSVPVTLAPGMRRDGTTRYRDVQGNPLHDLFAVSSFSEYAVVDVTQVVKVDPAVPPKIACLLGCGAGTGVGAAWRLAKVEPGSSVAIFGLGSVGLAVAQGAKMCGASKIIGVDLNPEKEKVGKAFGVTDFVDPTQIGRTSVSEVIGGMTGGGVDYSFECVGVPSVMTDAFRSTKTGNGKTIILGLGNQTDLLCVPALELLFGKCLMGSALGGIKPKTDIPILAEKCMSKELELHGLVTHEVGLREINTAFDLLLQGKSLRCIIWMDK</sequence>
<feature type="domain" description="Alcohol dehydrogenase-like N-terminal" evidence="13">
    <location>
        <begin position="50"/>
        <end position="178"/>
    </location>
</feature>
<comment type="similarity">
    <text evidence="3">Belongs to the zinc-containing alcohol dehydrogenase family. Class-III subfamily.</text>
</comment>
<dbReference type="Pfam" id="PF00107">
    <property type="entry name" value="ADH_zinc_N"/>
    <property type="match status" value="1"/>
</dbReference>
<comment type="caution">
    <text evidence="14">The sequence shown here is derived from an EMBL/GenBank/DDBJ whole genome shotgun (WGS) entry which is preliminary data.</text>
</comment>
<accession>A0A8T0N1V9</accession>
<dbReference type="AlphaFoldDB" id="A0A8T0N1V9"/>
<comment type="catalytic activity">
    <reaction evidence="9">
        <text>a secondary alcohol + NAD(+) = a ketone + NADH + H(+)</text>
        <dbReference type="Rhea" id="RHEA:10740"/>
        <dbReference type="ChEBI" id="CHEBI:15378"/>
        <dbReference type="ChEBI" id="CHEBI:17087"/>
        <dbReference type="ChEBI" id="CHEBI:35681"/>
        <dbReference type="ChEBI" id="CHEBI:57540"/>
        <dbReference type="ChEBI" id="CHEBI:57945"/>
        <dbReference type="EC" id="1.1.1.1"/>
    </reaction>
</comment>
<dbReference type="PROSITE" id="PS00059">
    <property type="entry name" value="ADH_ZINC"/>
    <property type="match status" value="1"/>
</dbReference>
<dbReference type="GO" id="GO:0004022">
    <property type="term" value="F:alcohol dehydrogenase (NAD+) activity"/>
    <property type="evidence" value="ECO:0007669"/>
    <property type="project" value="UniProtKB-EC"/>
</dbReference>
<keyword evidence="5 11" id="KW-0479">Metal-binding</keyword>
<evidence type="ECO:0000256" key="11">
    <source>
        <dbReference type="RuleBase" id="RU361277"/>
    </source>
</evidence>
<dbReference type="GO" id="GO:0051903">
    <property type="term" value="F:S-(hydroxymethyl)glutathione dehydrogenase [NAD(P)+] activity"/>
    <property type="evidence" value="ECO:0007669"/>
    <property type="project" value="TreeGrafter"/>
</dbReference>
<keyword evidence="15" id="KW-1185">Reference proteome</keyword>
<evidence type="ECO:0000256" key="4">
    <source>
        <dbReference type="ARBA" id="ARBA00011738"/>
    </source>
</evidence>